<reference evidence="4" key="1">
    <citation type="submission" date="2022-11" db="UniProtKB">
        <authorList>
            <consortium name="WormBaseParasite"/>
        </authorList>
    </citation>
    <scope>IDENTIFICATION</scope>
</reference>
<name>A0A915AP77_PARUN</name>
<dbReference type="WBParaSite" id="PgR011_g028_t10">
    <property type="protein sequence ID" value="PgR011_g028_t10"/>
    <property type="gene ID" value="PgR011_g028"/>
</dbReference>
<evidence type="ECO:0000256" key="2">
    <source>
        <dbReference type="SAM" id="Phobius"/>
    </source>
</evidence>
<evidence type="ECO:0000256" key="1">
    <source>
        <dbReference type="SAM" id="MobiDB-lite"/>
    </source>
</evidence>
<keyword evidence="2" id="KW-0812">Transmembrane</keyword>
<feature type="transmembrane region" description="Helical" evidence="2">
    <location>
        <begin position="36"/>
        <end position="59"/>
    </location>
</feature>
<dbReference type="AlphaFoldDB" id="A0A915AP77"/>
<evidence type="ECO:0000313" key="4">
    <source>
        <dbReference type="WBParaSite" id="PgR011_g028_t10"/>
    </source>
</evidence>
<dbReference type="Proteomes" id="UP000887569">
    <property type="component" value="Unplaced"/>
</dbReference>
<sequence>MSEQRRNLSKWEYLIFSIKRESSSLRKWPIAKSRTTLLATLAGVVILLIISITLIYAFLPGSPPSATINDENPHITQFNTIALSIAQFKSLASRQTPPSSDKSAIVKGIIEKLSSNATGFAFEVDNGEDAEIHKYADPAAAIAALDSLLQNVVDRNPNQTNAVAVYRRALPNDQQIQHSYTFFAAVPDDYASYEDFFNDMKTAVQELSALRDVHENVKAILVSTADMTNITGDSGIHVVTDVEGDNDHMVDVIANDIAESPPIPSPHCFGDFIFVVDGSTDISQSLIWAVRNITANWNFNGIRKLRVSAAGSGLSEPYDGYYVENFASTSNDWSCALARMGMAVNIFNKGNVTPPTSLATTLEDTYCKEDAINPVVKGTNVTIIIFTSWSDDSLIEEMKPQQRPWLSCSLASRTNVFMVGICDAASNLHKLALPSEDLYIDMEYFHHTTMNELVNKVIAKTCDCVTQGSIPSSTSTASTATETPVTETESSITSATSNRYTTVTSTTSATTAKPSSTLDAETPTSDLTVPPTTTTSDGKNASMSAILPLFAILSAILLLL</sequence>
<keyword evidence="3" id="KW-1185">Reference proteome</keyword>
<keyword evidence="2" id="KW-0472">Membrane</keyword>
<keyword evidence="2" id="KW-1133">Transmembrane helix</keyword>
<feature type="region of interest" description="Disordered" evidence="1">
    <location>
        <begin position="468"/>
        <end position="540"/>
    </location>
</feature>
<proteinExistence type="predicted"/>
<accession>A0A915AP77</accession>
<organism evidence="3 4">
    <name type="scientific">Parascaris univalens</name>
    <name type="common">Nematode worm</name>
    <dbReference type="NCBI Taxonomy" id="6257"/>
    <lineage>
        <taxon>Eukaryota</taxon>
        <taxon>Metazoa</taxon>
        <taxon>Ecdysozoa</taxon>
        <taxon>Nematoda</taxon>
        <taxon>Chromadorea</taxon>
        <taxon>Rhabditida</taxon>
        <taxon>Spirurina</taxon>
        <taxon>Ascaridomorpha</taxon>
        <taxon>Ascaridoidea</taxon>
        <taxon>Ascarididae</taxon>
        <taxon>Parascaris</taxon>
    </lineage>
</organism>
<evidence type="ECO:0000313" key="3">
    <source>
        <dbReference type="Proteomes" id="UP000887569"/>
    </source>
</evidence>
<feature type="compositionally biased region" description="Low complexity" evidence="1">
    <location>
        <begin position="469"/>
        <end position="537"/>
    </location>
</feature>
<protein>
    <submittedName>
        <fullName evidence="4">VWFA domain-containing protein</fullName>
    </submittedName>
</protein>